<dbReference type="STRING" id="6265.A0A0B2W4P9"/>
<comment type="similarity">
    <text evidence="1 5">Belongs to the UDP-glycosyltransferase family.</text>
</comment>
<dbReference type="OMA" id="IEHAIRF"/>
<evidence type="ECO:0000256" key="4">
    <source>
        <dbReference type="ARBA" id="ARBA00047475"/>
    </source>
</evidence>
<evidence type="ECO:0000256" key="6">
    <source>
        <dbReference type="RuleBase" id="RU362059"/>
    </source>
</evidence>
<keyword evidence="2 5" id="KW-0328">Glycosyltransferase</keyword>
<dbReference type="EMBL" id="JPKZ01000210">
    <property type="protein sequence ID" value="KHN88557.1"/>
    <property type="molecule type" value="Genomic_DNA"/>
</dbReference>
<dbReference type="GO" id="GO:0015020">
    <property type="term" value="F:glucuronosyltransferase activity"/>
    <property type="evidence" value="ECO:0007669"/>
    <property type="project" value="UniProtKB-EC"/>
</dbReference>
<dbReference type="PANTHER" id="PTHR48043:SF145">
    <property type="entry name" value="FI06409P-RELATED"/>
    <property type="match status" value="1"/>
</dbReference>
<reference evidence="7 8" key="1">
    <citation type="submission" date="2014-11" db="EMBL/GenBank/DDBJ databases">
        <title>Genetic blueprint of the zoonotic pathogen Toxocara canis.</title>
        <authorList>
            <person name="Zhu X.-Q."/>
            <person name="Korhonen P.K."/>
            <person name="Cai H."/>
            <person name="Young N.D."/>
            <person name="Nejsum P."/>
            <person name="von Samson-Himmelstjerna G."/>
            <person name="Boag P.R."/>
            <person name="Tan P."/>
            <person name="Li Q."/>
            <person name="Min J."/>
            <person name="Yang Y."/>
            <person name="Wang X."/>
            <person name="Fang X."/>
            <person name="Hall R.S."/>
            <person name="Hofmann A."/>
            <person name="Sternberg P.W."/>
            <person name="Jex A.R."/>
            <person name="Gasser R.B."/>
        </authorList>
    </citation>
    <scope>NUCLEOTIDE SEQUENCE [LARGE SCALE GENOMIC DNA]</scope>
    <source>
        <strain evidence="7">PN_DK_2014</strain>
    </source>
</reference>
<sequence>MLSVLILIATVLLSSCCEGHKILVYSPKLLYGHVSFMGHVADVLVEAGHNVVTPFLKDFTLRLPSSPEATNFETALPGLKFLLSLVDRCERFSYASDEICPFFRLKKDIQSNGPYQNSKELQTRNWGALLGDVELIRRLREEKFDLGISEAFSFCGFGIFEKIGLQKYLSAFSSEFIETLTEPYGISYNPSHVPGEDLTLLSRSSDIMSFIERVENFVIFGITYVLTRFIAAPHALQPFEEHIRRPFTTVESIEILAKCPSIFINLNILLEYPREVNPKIVFVGGLTASRPSPLSEDFKRLMDESTGGVVLVSFGTVVLSSRMPPEVKSAFVSTFRHFPEITFVWKYEVDDEVASDLPNVVKRKWVPQGDLLGHKNMVAFVSHCGTNGLGESVNAAVPMVCIPVFFDQMHSAKKLEKQHTAFIIHKHNLTAQSLQWAFRTILYDKSYSVSARRISAMVRDAVIPIEEQISRRARIAIKMEEVEMVNPGSGRLNYLKFFFIDVISIPLILIIFLS</sequence>
<dbReference type="FunFam" id="3.40.50.2000:FF:000021">
    <property type="entry name" value="UDP-glucuronosyltransferase"/>
    <property type="match status" value="1"/>
</dbReference>
<comment type="catalytic activity">
    <reaction evidence="4 6">
        <text>glucuronate acceptor + UDP-alpha-D-glucuronate = acceptor beta-D-glucuronoside + UDP + H(+)</text>
        <dbReference type="Rhea" id="RHEA:21032"/>
        <dbReference type="ChEBI" id="CHEBI:15378"/>
        <dbReference type="ChEBI" id="CHEBI:58052"/>
        <dbReference type="ChEBI" id="CHEBI:58223"/>
        <dbReference type="ChEBI" id="CHEBI:132367"/>
        <dbReference type="ChEBI" id="CHEBI:132368"/>
        <dbReference type="EC" id="2.4.1.17"/>
    </reaction>
</comment>
<evidence type="ECO:0000256" key="2">
    <source>
        <dbReference type="ARBA" id="ARBA00022676"/>
    </source>
</evidence>
<dbReference type="PROSITE" id="PS00375">
    <property type="entry name" value="UDPGT"/>
    <property type="match status" value="1"/>
</dbReference>
<dbReference type="Pfam" id="PF00201">
    <property type="entry name" value="UDPGT"/>
    <property type="match status" value="1"/>
</dbReference>
<dbReference type="EC" id="2.4.1.17" evidence="6"/>
<proteinExistence type="inferred from homology"/>
<keyword evidence="6" id="KW-0812">Transmembrane</keyword>
<keyword evidence="8" id="KW-1185">Reference proteome</keyword>
<keyword evidence="6" id="KW-0732">Signal</keyword>
<dbReference type="AlphaFoldDB" id="A0A0B2W4P9"/>
<dbReference type="InterPro" id="IPR002213">
    <property type="entry name" value="UDP_glucos_trans"/>
</dbReference>
<name>A0A0B2W4P9_TOXCA</name>
<feature type="transmembrane region" description="Helical" evidence="6">
    <location>
        <begin position="494"/>
        <end position="513"/>
    </location>
</feature>
<dbReference type="SUPFAM" id="SSF53756">
    <property type="entry name" value="UDP-Glycosyltransferase/glycogen phosphorylase"/>
    <property type="match status" value="1"/>
</dbReference>
<protein>
    <recommendedName>
        <fullName evidence="6">UDP-glucuronosyltransferase</fullName>
        <ecNumber evidence="6">2.4.1.17</ecNumber>
    </recommendedName>
</protein>
<dbReference type="OrthoDB" id="5835829at2759"/>
<dbReference type="PANTHER" id="PTHR48043">
    <property type="entry name" value="EG:EG0003.4 PROTEIN-RELATED"/>
    <property type="match status" value="1"/>
</dbReference>
<dbReference type="Gene3D" id="3.40.50.2000">
    <property type="entry name" value="Glycogen Phosphorylase B"/>
    <property type="match status" value="1"/>
</dbReference>
<evidence type="ECO:0000313" key="8">
    <source>
        <dbReference type="Proteomes" id="UP000031036"/>
    </source>
</evidence>
<feature type="signal peptide" evidence="6">
    <location>
        <begin position="1"/>
        <end position="19"/>
    </location>
</feature>
<dbReference type="InterPro" id="IPR050271">
    <property type="entry name" value="UDP-glycosyltransferase"/>
</dbReference>
<dbReference type="Proteomes" id="UP000031036">
    <property type="component" value="Unassembled WGS sequence"/>
</dbReference>
<comment type="subcellular location">
    <subcellularLocation>
        <location evidence="6">Membrane</location>
        <topology evidence="6">Single-pass membrane protein</topology>
    </subcellularLocation>
</comment>
<evidence type="ECO:0000256" key="5">
    <source>
        <dbReference type="RuleBase" id="RU003718"/>
    </source>
</evidence>
<keyword evidence="6" id="KW-1133">Transmembrane helix</keyword>
<keyword evidence="3 5" id="KW-0808">Transferase</keyword>
<evidence type="ECO:0000256" key="3">
    <source>
        <dbReference type="ARBA" id="ARBA00022679"/>
    </source>
</evidence>
<dbReference type="InterPro" id="IPR035595">
    <property type="entry name" value="UDP_glycos_trans_CS"/>
</dbReference>
<organism evidence="7 8">
    <name type="scientific">Toxocara canis</name>
    <name type="common">Canine roundworm</name>
    <dbReference type="NCBI Taxonomy" id="6265"/>
    <lineage>
        <taxon>Eukaryota</taxon>
        <taxon>Metazoa</taxon>
        <taxon>Ecdysozoa</taxon>
        <taxon>Nematoda</taxon>
        <taxon>Chromadorea</taxon>
        <taxon>Rhabditida</taxon>
        <taxon>Spirurina</taxon>
        <taxon>Ascaridomorpha</taxon>
        <taxon>Ascaridoidea</taxon>
        <taxon>Toxocaridae</taxon>
        <taxon>Toxocara</taxon>
    </lineage>
</organism>
<keyword evidence="6" id="KW-0472">Membrane</keyword>
<feature type="chain" id="PRO_5005110432" description="UDP-glucuronosyltransferase" evidence="6">
    <location>
        <begin position="20"/>
        <end position="514"/>
    </location>
</feature>
<dbReference type="CDD" id="cd03784">
    <property type="entry name" value="GT1_Gtf-like"/>
    <property type="match status" value="1"/>
</dbReference>
<gene>
    <name evidence="7" type="primary">UGT1A3</name>
    <name evidence="7" type="ORF">Tcan_04031</name>
</gene>
<evidence type="ECO:0000313" key="7">
    <source>
        <dbReference type="EMBL" id="KHN88557.1"/>
    </source>
</evidence>
<accession>A0A0B2W4P9</accession>
<dbReference type="GO" id="GO:0016020">
    <property type="term" value="C:membrane"/>
    <property type="evidence" value="ECO:0007669"/>
    <property type="project" value="UniProtKB-SubCell"/>
</dbReference>
<comment type="caution">
    <text evidence="7">The sequence shown here is derived from an EMBL/GenBank/DDBJ whole genome shotgun (WGS) entry which is preliminary data.</text>
</comment>
<evidence type="ECO:0000256" key="1">
    <source>
        <dbReference type="ARBA" id="ARBA00009995"/>
    </source>
</evidence>